<dbReference type="EMBL" id="CAICTM010000413">
    <property type="protein sequence ID" value="CAB9510009.1"/>
    <property type="molecule type" value="Genomic_DNA"/>
</dbReference>
<dbReference type="InterPro" id="IPR002110">
    <property type="entry name" value="Ankyrin_rpt"/>
</dbReference>
<dbReference type="PANTHER" id="PTHR24198:SF165">
    <property type="entry name" value="ANKYRIN REPEAT-CONTAINING PROTEIN-RELATED"/>
    <property type="match status" value="1"/>
</dbReference>
<evidence type="ECO:0000313" key="4">
    <source>
        <dbReference type="EMBL" id="CAB9510009.1"/>
    </source>
</evidence>
<dbReference type="SUPFAM" id="SSF48403">
    <property type="entry name" value="Ankyrin repeat"/>
    <property type="match status" value="2"/>
</dbReference>
<gene>
    <name evidence="4" type="ORF">SEMRO_414_G138380.1</name>
</gene>
<sequence>MYDNLHDAIWDTRSSLEAFNVILTENPASVRQVDPKKDRPYNYGVRSGPQEGTEPPWGGLPLHAALERGRFDVAWMLLEMYPDAVSFKANKGRLPLHLLFFSTDHPPPLDLVHQVIEANPEMLRIADDCGKLPFHSLLMWARFMLTRDRNQTIEIARAVLTAYPKAAKTPLAKGWYPLHLSVQSGEVELVKMLGEACPEVLQNPMNVQGVWVPISWAARCGYLGIVRLLLEQKGGLESLYKADYKGELPIHAATNVSRFDRAGQLKPAHIQVVRILVAQAPETIMMPKPDGKLPIHEMATNGSGTVAVREAIVKHLIDSGPANLLQIPHQNGSKKRDLPIHLAAERGGPAILKLLLQSAPDTLHTPDGDGLLPIHRATTVPNLTVLAQAAPETLSVPSPSRIRFRGGLPLFVAVKSKKFRSSTDEAQLNCFDFLLAHTPLHDAIDDREGSILHGALQHDLPLGYITKLVAALSANHLLGACLRKHQRTTGLTPLHYAPTVPFECLKEVLNATEPHVAREVLQMRQTTRGSSDTPLLSVLACPALWKRRSGTRLLLPGGADGDDYVVGFGRFGAAHWTTKQPAVQDTPGYQMVKLLVDACRESLLIRNSKGLLPVQVVTQSVMINGEQVIPTEVLGYLIDSTTVFDIDTLEIASNMNGSTMDVGLCFEYLLRFPDVF</sequence>
<keyword evidence="5" id="KW-1185">Reference proteome</keyword>
<dbReference type="AlphaFoldDB" id="A0A9N8DWY7"/>
<protein>
    <submittedName>
        <fullName evidence="4">Inherit from meNOG: ankyrin 3, node of Ranvier (Ankyrin G)</fullName>
    </submittedName>
</protein>
<dbReference type="SMART" id="SM00248">
    <property type="entry name" value="ANK"/>
    <property type="match status" value="8"/>
</dbReference>
<organism evidence="4 5">
    <name type="scientific">Seminavis robusta</name>
    <dbReference type="NCBI Taxonomy" id="568900"/>
    <lineage>
        <taxon>Eukaryota</taxon>
        <taxon>Sar</taxon>
        <taxon>Stramenopiles</taxon>
        <taxon>Ochrophyta</taxon>
        <taxon>Bacillariophyta</taxon>
        <taxon>Bacillariophyceae</taxon>
        <taxon>Bacillariophycidae</taxon>
        <taxon>Naviculales</taxon>
        <taxon>Naviculaceae</taxon>
        <taxon>Seminavis</taxon>
    </lineage>
</organism>
<reference evidence="4" key="1">
    <citation type="submission" date="2020-06" db="EMBL/GenBank/DDBJ databases">
        <authorList>
            <consortium name="Plant Systems Biology data submission"/>
        </authorList>
    </citation>
    <scope>NUCLEOTIDE SEQUENCE</scope>
    <source>
        <strain evidence="4">D6</strain>
    </source>
</reference>
<accession>A0A9N8DWY7</accession>
<keyword evidence="1" id="KW-0677">Repeat</keyword>
<dbReference type="InterPro" id="IPR036770">
    <property type="entry name" value="Ankyrin_rpt-contain_sf"/>
</dbReference>
<dbReference type="PANTHER" id="PTHR24198">
    <property type="entry name" value="ANKYRIN REPEAT AND PROTEIN KINASE DOMAIN-CONTAINING PROTEIN"/>
    <property type="match status" value="1"/>
</dbReference>
<dbReference type="OrthoDB" id="70570at2759"/>
<feature type="repeat" description="ANK" evidence="3">
    <location>
        <begin position="173"/>
        <end position="193"/>
    </location>
</feature>
<evidence type="ECO:0000256" key="3">
    <source>
        <dbReference type="PROSITE-ProRule" id="PRU00023"/>
    </source>
</evidence>
<dbReference type="PROSITE" id="PS50088">
    <property type="entry name" value="ANK_REPEAT"/>
    <property type="match status" value="1"/>
</dbReference>
<dbReference type="Gene3D" id="1.25.40.20">
    <property type="entry name" value="Ankyrin repeat-containing domain"/>
    <property type="match status" value="2"/>
</dbReference>
<comment type="caution">
    <text evidence="4">The sequence shown here is derived from an EMBL/GenBank/DDBJ whole genome shotgun (WGS) entry which is preliminary data.</text>
</comment>
<evidence type="ECO:0000256" key="1">
    <source>
        <dbReference type="ARBA" id="ARBA00022737"/>
    </source>
</evidence>
<name>A0A9N8DWY7_9STRA</name>
<keyword evidence="2 3" id="KW-0040">ANK repeat</keyword>
<evidence type="ECO:0000256" key="2">
    <source>
        <dbReference type="ARBA" id="ARBA00023043"/>
    </source>
</evidence>
<dbReference type="Proteomes" id="UP001153069">
    <property type="component" value="Unassembled WGS sequence"/>
</dbReference>
<evidence type="ECO:0000313" key="5">
    <source>
        <dbReference type="Proteomes" id="UP001153069"/>
    </source>
</evidence>
<proteinExistence type="predicted"/>
<dbReference type="PROSITE" id="PS50297">
    <property type="entry name" value="ANK_REP_REGION"/>
    <property type="match status" value="1"/>
</dbReference>